<keyword evidence="3" id="KW-0732">Signal</keyword>
<gene>
    <name evidence="6" type="ORF">FRX94_05135</name>
</gene>
<evidence type="ECO:0000259" key="5">
    <source>
        <dbReference type="Pfam" id="PF18202"/>
    </source>
</evidence>
<name>A0A5C5UMM3_9CORY</name>
<comment type="caution">
    <text evidence="6">The sequence shown here is derived from an EMBL/GenBank/DDBJ whole genome shotgun (WGS) entry which is preliminary data.</text>
</comment>
<evidence type="ECO:0000313" key="7">
    <source>
        <dbReference type="Proteomes" id="UP000320791"/>
    </source>
</evidence>
<dbReference type="AlphaFoldDB" id="A0A5C5UMM3"/>
<feature type="transmembrane region" description="Helical" evidence="2">
    <location>
        <begin position="568"/>
        <end position="588"/>
    </location>
</feature>
<feature type="signal peptide" evidence="3">
    <location>
        <begin position="1"/>
        <end position="33"/>
    </location>
</feature>
<dbReference type="InterPro" id="IPR041100">
    <property type="entry name" value="TQ"/>
</dbReference>
<organism evidence="6 7">
    <name type="scientific">Corynebacterium canis</name>
    <dbReference type="NCBI Taxonomy" id="679663"/>
    <lineage>
        <taxon>Bacteria</taxon>
        <taxon>Bacillati</taxon>
        <taxon>Actinomycetota</taxon>
        <taxon>Actinomycetes</taxon>
        <taxon>Mycobacteriales</taxon>
        <taxon>Corynebacteriaceae</taxon>
        <taxon>Corynebacterium</taxon>
    </lineage>
</organism>
<dbReference type="InterPro" id="IPR013552">
    <property type="entry name" value="Thioester_dom"/>
</dbReference>
<keyword evidence="2" id="KW-1133">Transmembrane helix</keyword>
<feature type="chain" id="PRO_5022924875" evidence="3">
    <location>
        <begin position="34"/>
        <end position="595"/>
    </location>
</feature>
<dbReference type="RefSeq" id="WP_146324059.1">
    <property type="nucleotide sequence ID" value="NZ_BAABLR010000024.1"/>
</dbReference>
<evidence type="ECO:0000256" key="1">
    <source>
        <dbReference type="SAM" id="MobiDB-lite"/>
    </source>
</evidence>
<reference evidence="6 7" key="1">
    <citation type="submission" date="2019-08" db="EMBL/GenBank/DDBJ databases">
        <authorList>
            <person name="Lei W."/>
        </authorList>
    </citation>
    <scope>NUCLEOTIDE SEQUENCE [LARGE SCALE GENOMIC DNA]</scope>
    <source>
        <strain evidence="6 7">CCUG 58627</strain>
    </source>
</reference>
<feature type="region of interest" description="Disordered" evidence="1">
    <location>
        <begin position="496"/>
        <end position="556"/>
    </location>
</feature>
<keyword evidence="2" id="KW-0812">Transmembrane</keyword>
<dbReference type="Pfam" id="PF08341">
    <property type="entry name" value="TED"/>
    <property type="match status" value="1"/>
</dbReference>
<sequence>MLLHQQRSRYLLAFLSALTLLLGVVTVMPAAHAQELGAQVKVSAGPEGLKVNWGEGRRIMTRLFNIESGGATREAYCIEYNVNAVYSENAKTVKWDEFPGNNKFKTDEGIRHKVNWIAANSYPAVAIDELRTKAGVTAEELPAEAAIAQTQAAIWSLLADEFVYKGLDTGDAAVKGAEFKLFEYLTGEANVGRAETSTLDLEVEIDDSKARREDNGVMGPLSFKTNAAGLKITTNNGTIVDAQGNPMAAEDIRPGTEFYLKVNEDAGEATITASSEGDAISGALVVTPKEDGSHGQTLIVTHNDVVRKIEEFVIRWEGTEVHIATSATDQCDADRMLSANGGTIVDVVKYSGLIVGRKYVVKGELMDKETGEGTGIKAEQEFVPEAPDGEVKVEFVVPEGYAGKYLVVFEWAYDENGRLIAEHTDINDRAQTVRVTLVDHDPCGNGGGGGGGVGGYIGSLDFGGDTGSSGGGAAALVTLIAGGLVLGALASSGSADAGSSGSSDPVEEKKSDAPAANQGQGGGAPQGQGGDTKGADPAKTEPGGKGGGAPTAPAAKATPTLANTGASVLWVVAIGLVVTAIGAAFIIVKRRRSNK</sequence>
<evidence type="ECO:0000259" key="4">
    <source>
        <dbReference type="Pfam" id="PF08341"/>
    </source>
</evidence>
<accession>A0A5C5UMM3</accession>
<feature type="domain" description="T-Q ester bond containing" evidence="5">
    <location>
        <begin position="323"/>
        <end position="435"/>
    </location>
</feature>
<dbReference type="Pfam" id="PF18202">
    <property type="entry name" value="TQ"/>
    <property type="match status" value="1"/>
</dbReference>
<feature type="domain" description="Thioester" evidence="4">
    <location>
        <begin position="75"/>
        <end position="190"/>
    </location>
</feature>
<evidence type="ECO:0000256" key="3">
    <source>
        <dbReference type="SAM" id="SignalP"/>
    </source>
</evidence>
<proteinExistence type="predicted"/>
<evidence type="ECO:0000313" key="6">
    <source>
        <dbReference type="EMBL" id="TWT26615.1"/>
    </source>
</evidence>
<keyword evidence="7" id="KW-1185">Reference proteome</keyword>
<keyword evidence="2" id="KW-0472">Membrane</keyword>
<dbReference type="EMBL" id="VOHM01000008">
    <property type="protein sequence ID" value="TWT26615.1"/>
    <property type="molecule type" value="Genomic_DNA"/>
</dbReference>
<feature type="compositionally biased region" description="Gly residues" evidence="1">
    <location>
        <begin position="519"/>
        <end position="532"/>
    </location>
</feature>
<dbReference type="OrthoDB" id="4397394at2"/>
<dbReference type="Gene3D" id="2.60.40.3930">
    <property type="match status" value="1"/>
</dbReference>
<protein>
    <submittedName>
        <fullName evidence="6">LPXTG cell wall anchor domain-containing protein</fullName>
    </submittedName>
</protein>
<dbReference type="Proteomes" id="UP000320791">
    <property type="component" value="Unassembled WGS sequence"/>
</dbReference>
<dbReference type="NCBIfam" id="NF033903">
    <property type="entry name" value="VaFE_rpt"/>
    <property type="match status" value="1"/>
</dbReference>
<dbReference type="NCBIfam" id="TIGR01167">
    <property type="entry name" value="LPXTG_anchor"/>
    <property type="match status" value="1"/>
</dbReference>
<evidence type="ECO:0000256" key="2">
    <source>
        <dbReference type="SAM" id="Phobius"/>
    </source>
</evidence>